<evidence type="ECO:0000256" key="1">
    <source>
        <dbReference type="ARBA" id="ARBA00009990"/>
    </source>
</evidence>
<protein>
    <submittedName>
        <fullName evidence="6">Protein translocase subunit SecB</fullName>
    </submittedName>
</protein>
<dbReference type="InterPro" id="IPR035958">
    <property type="entry name" value="SecB-like_sf"/>
</dbReference>
<keyword evidence="4" id="KW-0811">Translocation</keyword>
<dbReference type="Pfam" id="PF02556">
    <property type="entry name" value="SecB"/>
    <property type="match status" value="1"/>
</dbReference>
<dbReference type="RefSeq" id="WP_048847486.1">
    <property type="nucleotide sequence ID" value="NZ_BALE01000010.1"/>
</dbReference>
<dbReference type="PANTHER" id="PTHR36918:SF1">
    <property type="entry name" value="PROTEIN-EXPORT PROTEIN SECB"/>
    <property type="match status" value="1"/>
</dbReference>
<organism evidence="6 7">
    <name type="scientific">Tanticharoenia sakaeratensis NBRC 103193</name>
    <dbReference type="NCBI Taxonomy" id="1231623"/>
    <lineage>
        <taxon>Bacteria</taxon>
        <taxon>Pseudomonadati</taxon>
        <taxon>Pseudomonadota</taxon>
        <taxon>Alphaproteobacteria</taxon>
        <taxon>Acetobacterales</taxon>
        <taxon>Acetobacteraceae</taxon>
        <taxon>Tanticharoenia</taxon>
    </lineage>
</organism>
<dbReference type="GO" id="GO:0015031">
    <property type="term" value="P:protein transport"/>
    <property type="evidence" value="ECO:0007669"/>
    <property type="project" value="UniProtKB-KW"/>
</dbReference>
<dbReference type="EMBL" id="BALE01000010">
    <property type="protein sequence ID" value="GAN53465.1"/>
    <property type="molecule type" value="Genomic_DNA"/>
</dbReference>
<comment type="similarity">
    <text evidence="1">Belongs to the SecB family.</text>
</comment>
<comment type="caution">
    <text evidence="6">The sequence shown here is derived from an EMBL/GenBank/DDBJ whole genome shotgun (WGS) entry which is preliminary data.</text>
</comment>
<dbReference type="PANTHER" id="PTHR36918">
    <property type="match status" value="1"/>
</dbReference>
<evidence type="ECO:0000313" key="7">
    <source>
        <dbReference type="Proteomes" id="UP000032679"/>
    </source>
</evidence>
<dbReference type="GO" id="GO:0051082">
    <property type="term" value="F:unfolded protein binding"/>
    <property type="evidence" value="ECO:0007669"/>
    <property type="project" value="InterPro"/>
</dbReference>
<evidence type="ECO:0000313" key="6">
    <source>
        <dbReference type="EMBL" id="GAN53465.1"/>
    </source>
</evidence>
<dbReference type="SUPFAM" id="SSF54611">
    <property type="entry name" value="SecB-like"/>
    <property type="match status" value="1"/>
</dbReference>
<keyword evidence="2" id="KW-0813">Transport</keyword>
<sequence>MSPNDHADSVQGAAQAGSPGLLIGNQYVRSFSLTVPGAPGVYANVPLRVHMALGIDVSARQLADNQPNFEVTLVMRAQGLRDAPSAEVPNPERLYEAELAYSGLVMLQNAGPDTFEPLLLIEAPRMLFPGARNVLAMNVREAGFPVTMLQPVDFVALWHARRAQR</sequence>
<keyword evidence="3" id="KW-0653">Protein transport</keyword>
<proteinExistence type="inferred from homology"/>
<gene>
    <name evidence="6" type="ORF">Tasa_010_012</name>
</gene>
<dbReference type="STRING" id="1231623.Tasa_010_012"/>
<dbReference type="Proteomes" id="UP000032679">
    <property type="component" value="Unassembled WGS sequence"/>
</dbReference>
<evidence type="ECO:0000256" key="2">
    <source>
        <dbReference type="ARBA" id="ARBA00022448"/>
    </source>
</evidence>
<dbReference type="AlphaFoldDB" id="A0A0D6MJ32"/>
<dbReference type="InterPro" id="IPR003708">
    <property type="entry name" value="SecB"/>
</dbReference>
<reference evidence="6 7" key="1">
    <citation type="submission" date="2012-10" db="EMBL/GenBank/DDBJ databases">
        <title>Genome sequencing of Tanticharoenia sakaeratensis NBRC 103193.</title>
        <authorList>
            <person name="Azuma Y."/>
            <person name="Hadano H."/>
            <person name="Hirakawa H."/>
            <person name="Matsushita K."/>
        </authorList>
    </citation>
    <scope>NUCLEOTIDE SEQUENCE [LARGE SCALE GENOMIC DNA]</scope>
    <source>
        <strain evidence="6 7">NBRC 103193</strain>
    </source>
</reference>
<keyword evidence="7" id="KW-1185">Reference proteome</keyword>
<dbReference type="OrthoDB" id="9795145at2"/>
<dbReference type="GO" id="GO:0051262">
    <property type="term" value="P:protein tetramerization"/>
    <property type="evidence" value="ECO:0007669"/>
    <property type="project" value="InterPro"/>
</dbReference>
<evidence type="ECO:0000256" key="5">
    <source>
        <dbReference type="ARBA" id="ARBA00023186"/>
    </source>
</evidence>
<evidence type="ECO:0000256" key="3">
    <source>
        <dbReference type="ARBA" id="ARBA00022927"/>
    </source>
</evidence>
<name>A0A0D6MJ32_9PROT</name>
<keyword evidence="5" id="KW-0143">Chaperone</keyword>
<accession>A0A0D6MJ32</accession>
<dbReference type="Gene3D" id="3.10.420.10">
    <property type="entry name" value="SecB-like"/>
    <property type="match status" value="1"/>
</dbReference>
<evidence type="ECO:0000256" key="4">
    <source>
        <dbReference type="ARBA" id="ARBA00023010"/>
    </source>
</evidence>